<dbReference type="CDD" id="cd00121">
    <property type="entry name" value="MATH"/>
    <property type="match status" value="1"/>
</dbReference>
<keyword evidence="5" id="KW-1185">Reference proteome</keyword>
<evidence type="ECO:0000256" key="1">
    <source>
        <dbReference type="ARBA" id="ARBA00004906"/>
    </source>
</evidence>
<sequence>MNQTRTHLGDAACSTHLLKIDSSSRTGGLRLLSCMCEFDGHDWEIRFFDPCNLIVDESRIGLILGFLGENGVRAALSCRLVDPSGAIEPSPVKRSPTTTFRCPSDSPAYVALMTVQAARSSGYMSDECLTVECTIAVFKDRILVPSSPSLAEHLGQLLESKAGADKLKGKCVEFIAGGSRGNLDAVMETEGFKDLAVNNPSLMAELLVAAHGRKH</sequence>
<evidence type="ECO:0000313" key="4">
    <source>
        <dbReference type="EMBL" id="KAF8719926.1"/>
    </source>
</evidence>
<dbReference type="Pfam" id="PF24570">
    <property type="entry name" value="BACK_BPM_SPOP"/>
    <property type="match status" value="1"/>
</dbReference>
<proteinExistence type="inferred from homology"/>
<protein>
    <recommendedName>
        <fullName evidence="3">BPM/SPOP BACK domain-containing protein</fullName>
    </recommendedName>
</protein>
<dbReference type="Proteomes" id="UP000636709">
    <property type="component" value="Unassembled WGS sequence"/>
</dbReference>
<name>A0A835BYX2_9POAL</name>
<dbReference type="PANTHER" id="PTHR26379:SF180">
    <property type="entry name" value="TRAF TRANSCRIPTION FACTOR"/>
    <property type="match status" value="1"/>
</dbReference>
<dbReference type="EMBL" id="JACEFO010001700">
    <property type="protein sequence ID" value="KAF8719926.1"/>
    <property type="molecule type" value="Genomic_DNA"/>
</dbReference>
<dbReference type="AlphaFoldDB" id="A0A835BYX2"/>
<dbReference type="InterPro" id="IPR045005">
    <property type="entry name" value="BPM1-6"/>
</dbReference>
<dbReference type="Gene3D" id="2.60.210.10">
    <property type="entry name" value="Apoptosis, Tumor Necrosis Factor Receptor Associated Protein 2, Chain A"/>
    <property type="match status" value="1"/>
</dbReference>
<dbReference type="InterPro" id="IPR002083">
    <property type="entry name" value="MATH/TRAF_dom"/>
</dbReference>
<evidence type="ECO:0000256" key="2">
    <source>
        <dbReference type="ARBA" id="ARBA00010846"/>
    </source>
</evidence>
<comment type="pathway">
    <text evidence="1">Protein modification; protein ubiquitination.</text>
</comment>
<dbReference type="Gene3D" id="1.25.40.420">
    <property type="match status" value="1"/>
</dbReference>
<dbReference type="OrthoDB" id="6359816at2759"/>
<organism evidence="4 5">
    <name type="scientific">Digitaria exilis</name>
    <dbReference type="NCBI Taxonomy" id="1010633"/>
    <lineage>
        <taxon>Eukaryota</taxon>
        <taxon>Viridiplantae</taxon>
        <taxon>Streptophyta</taxon>
        <taxon>Embryophyta</taxon>
        <taxon>Tracheophyta</taxon>
        <taxon>Spermatophyta</taxon>
        <taxon>Magnoliopsida</taxon>
        <taxon>Liliopsida</taxon>
        <taxon>Poales</taxon>
        <taxon>Poaceae</taxon>
        <taxon>PACMAD clade</taxon>
        <taxon>Panicoideae</taxon>
        <taxon>Panicodae</taxon>
        <taxon>Paniceae</taxon>
        <taxon>Anthephorinae</taxon>
        <taxon>Digitaria</taxon>
    </lineage>
</organism>
<feature type="domain" description="BPM/SPOP BACK" evidence="3">
    <location>
        <begin position="163"/>
        <end position="207"/>
    </location>
</feature>
<reference evidence="4" key="1">
    <citation type="submission" date="2020-07" db="EMBL/GenBank/DDBJ databases">
        <title>Genome sequence and genetic diversity analysis of an under-domesticated orphan crop, white fonio (Digitaria exilis).</title>
        <authorList>
            <person name="Bennetzen J.L."/>
            <person name="Chen S."/>
            <person name="Ma X."/>
            <person name="Wang X."/>
            <person name="Yssel A.E.J."/>
            <person name="Chaluvadi S.R."/>
            <person name="Johnson M."/>
            <person name="Gangashetty P."/>
            <person name="Hamidou F."/>
            <person name="Sanogo M.D."/>
            <person name="Zwaenepoel A."/>
            <person name="Wallace J."/>
            <person name="Van De Peer Y."/>
            <person name="Van Deynze A."/>
        </authorList>
    </citation>
    <scope>NUCLEOTIDE SEQUENCE</scope>
    <source>
        <tissue evidence="4">Leaves</tissue>
    </source>
</reference>
<dbReference type="InterPro" id="IPR056423">
    <property type="entry name" value="BACK_BPM_SPOP"/>
</dbReference>
<dbReference type="GO" id="GO:0016567">
    <property type="term" value="P:protein ubiquitination"/>
    <property type="evidence" value="ECO:0007669"/>
    <property type="project" value="InterPro"/>
</dbReference>
<gene>
    <name evidence="4" type="ORF">HU200_024691</name>
</gene>
<comment type="similarity">
    <text evidence="2">Belongs to the Tdpoz family.</text>
</comment>
<accession>A0A835BYX2</accession>
<dbReference type="SUPFAM" id="SSF49599">
    <property type="entry name" value="TRAF domain-like"/>
    <property type="match status" value="1"/>
</dbReference>
<comment type="caution">
    <text evidence="4">The sequence shown here is derived from an EMBL/GenBank/DDBJ whole genome shotgun (WGS) entry which is preliminary data.</text>
</comment>
<dbReference type="InterPro" id="IPR008974">
    <property type="entry name" value="TRAF-like"/>
</dbReference>
<evidence type="ECO:0000259" key="3">
    <source>
        <dbReference type="Pfam" id="PF24570"/>
    </source>
</evidence>
<evidence type="ECO:0000313" key="5">
    <source>
        <dbReference type="Proteomes" id="UP000636709"/>
    </source>
</evidence>
<dbReference type="PANTHER" id="PTHR26379">
    <property type="entry name" value="BTB/POZ AND MATH DOMAIN-CONTAINING PROTEIN 1"/>
    <property type="match status" value="1"/>
</dbReference>